<proteinExistence type="predicted"/>
<keyword evidence="3" id="KW-1185">Reference proteome</keyword>
<reference evidence="2" key="1">
    <citation type="submission" date="2021-06" db="EMBL/GenBank/DDBJ databases">
        <authorList>
            <person name="Hodson N. C."/>
            <person name="Mongue J. A."/>
            <person name="Jaron S. K."/>
        </authorList>
    </citation>
    <scope>NUCLEOTIDE SEQUENCE</scope>
</reference>
<protein>
    <submittedName>
        <fullName evidence="2">Uncharacterized protein</fullName>
    </submittedName>
</protein>
<accession>A0A8J2LG35</accession>
<feature type="non-terminal residue" evidence="2">
    <location>
        <position position="1"/>
    </location>
</feature>
<name>A0A8J2LG35_9HEXA</name>
<keyword evidence="1" id="KW-1133">Transmembrane helix</keyword>
<dbReference type="AlphaFoldDB" id="A0A8J2LG35"/>
<comment type="caution">
    <text evidence="2">The sequence shown here is derived from an EMBL/GenBank/DDBJ whole genome shotgun (WGS) entry which is preliminary data.</text>
</comment>
<dbReference type="Proteomes" id="UP000708208">
    <property type="component" value="Unassembled WGS sequence"/>
</dbReference>
<dbReference type="EMBL" id="CAJVCH010569903">
    <property type="protein sequence ID" value="CAG7833500.1"/>
    <property type="molecule type" value="Genomic_DNA"/>
</dbReference>
<evidence type="ECO:0000313" key="3">
    <source>
        <dbReference type="Proteomes" id="UP000708208"/>
    </source>
</evidence>
<organism evidence="2 3">
    <name type="scientific">Allacma fusca</name>
    <dbReference type="NCBI Taxonomy" id="39272"/>
    <lineage>
        <taxon>Eukaryota</taxon>
        <taxon>Metazoa</taxon>
        <taxon>Ecdysozoa</taxon>
        <taxon>Arthropoda</taxon>
        <taxon>Hexapoda</taxon>
        <taxon>Collembola</taxon>
        <taxon>Symphypleona</taxon>
        <taxon>Sminthuridae</taxon>
        <taxon>Allacma</taxon>
    </lineage>
</organism>
<evidence type="ECO:0000313" key="2">
    <source>
        <dbReference type="EMBL" id="CAG7833500.1"/>
    </source>
</evidence>
<evidence type="ECO:0000256" key="1">
    <source>
        <dbReference type="SAM" id="Phobius"/>
    </source>
</evidence>
<keyword evidence="1" id="KW-0472">Membrane</keyword>
<keyword evidence="1" id="KW-0812">Transmembrane</keyword>
<gene>
    <name evidence="2" type="ORF">AFUS01_LOCUS43113</name>
</gene>
<sequence>MYTPGVTSCTFDCLGVPKKTDICETQVLPKSTLSNSSKIWLLWRLLKVWCLHLSTARKRQHLFRLTCTTPSRKFLLSVIISTASTRLWNSYRASALCIRFADCPEENSVFIHWMNNLTNVVCGVPTETSRNDDCRRWLAQLPLICLSIISIIIVYYVSQLGSNKFDDIPPGGGGCTCSKDGLAEETAVSKAVVSGTSKCNGEKVDSDVCKNRNQDVHRSNY</sequence>
<feature type="transmembrane region" description="Helical" evidence="1">
    <location>
        <begin position="137"/>
        <end position="157"/>
    </location>
</feature>